<feature type="transmembrane region" description="Helical" evidence="6">
    <location>
        <begin position="60"/>
        <end position="80"/>
    </location>
</feature>
<dbReference type="GO" id="GO:0022857">
    <property type="term" value="F:transmembrane transporter activity"/>
    <property type="evidence" value="ECO:0007669"/>
    <property type="project" value="InterPro"/>
</dbReference>
<evidence type="ECO:0000256" key="6">
    <source>
        <dbReference type="SAM" id="Phobius"/>
    </source>
</evidence>
<comment type="subcellular location">
    <subcellularLocation>
        <location evidence="1">Membrane</location>
        <topology evidence="1">Multi-pass membrane protein</topology>
    </subcellularLocation>
</comment>
<evidence type="ECO:0000313" key="9">
    <source>
        <dbReference type="Proteomes" id="UP000327044"/>
    </source>
</evidence>
<dbReference type="InterPro" id="IPR011701">
    <property type="entry name" value="MFS"/>
</dbReference>
<dbReference type="SUPFAM" id="SSF103473">
    <property type="entry name" value="MFS general substrate transporter"/>
    <property type="match status" value="1"/>
</dbReference>
<proteinExistence type="predicted"/>
<dbReference type="PANTHER" id="PTHR23511">
    <property type="entry name" value="SYNAPTIC VESICLE GLYCOPROTEIN 2"/>
    <property type="match status" value="1"/>
</dbReference>
<dbReference type="PROSITE" id="PS00217">
    <property type="entry name" value="SUGAR_TRANSPORT_2"/>
    <property type="match status" value="1"/>
</dbReference>
<evidence type="ECO:0000259" key="7">
    <source>
        <dbReference type="PROSITE" id="PS50850"/>
    </source>
</evidence>
<dbReference type="PANTHER" id="PTHR23511:SF38">
    <property type="entry name" value="SYNAPTIC VESICLE 2-RELATED PROTEIN-LIKE PROTEIN"/>
    <property type="match status" value="1"/>
</dbReference>
<feature type="transmembrane region" description="Helical" evidence="6">
    <location>
        <begin position="393"/>
        <end position="419"/>
    </location>
</feature>
<evidence type="ECO:0000256" key="4">
    <source>
        <dbReference type="ARBA" id="ARBA00022989"/>
    </source>
</evidence>
<dbReference type="Proteomes" id="UP000327044">
    <property type="component" value="Unassembled WGS sequence"/>
</dbReference>
<feature type="transmembrane region" description="Helical" evidence="6">
    <location>
        <begin position="426"/>
        <end position="450"/>
    </location>
</feature>
<evidence type="ECO:0000313" key="8">
    <source>
        <dbReference type="EMBL" id="KAB0800235.1"/>
    </source>
</evidence>
<feature type="transmembrane region" description="Helical" evidence="6">
    <location>
        <begin position="21"/>
        <end position="40"/>
    </location>
</feature>
<sequence length="500" mass="55166">MSENKNLDSALELIGYGKFHYNVMASCAFCFISTGLQYGLSAYAMPAAHCELNLLPSEIGFINASFLVGGTSSALLWGVIADLNGRRKVLIIALLSDVAVTICCALTQNFFGLMICRFFNGFLIGAPGSVTFTYLAEFHAPKHRTKSIYYSGVFSTIPWLILPALAWSILPLKIDVHFGEFLLYSPWRVFLIILTLPEIIGGIMLINLPESPKFLAENAPDSAMRVLQKMYNVNNRENVSECPIKHLDERNICRPKSPTKRTIRNLILKVYVQVYILFRPPLLSMTLLTTLVTFSNMFGYYGMGLWLPELLNRRNENASLTTTLNTNGAACLPEFDVKLYENTIVIGIVALFSNLLAGWLSDKFEKRIIPLVTLLVGGISTGCMYWVNSPLQYLIASCIFQSTMSISNIALGSVVVDLFPTDVNAIAICTAVMAGRVGAIFSNIVFGYLIDVNVAVAIFLVAGILIMGGLLCFFIPNSNTISLDSRRDSIEISVIKIESK</sequence>
<dbReference type="EMBL" id="VVIM01000004">
    <property type="protein sequence ID" value="KAB0800235.1"/>
    <property type="molecule type" value="Genomic_DNA"/>
</dbReference>
<feature type="transmembrane region" description="Helical" evidence="6">
    <location>
        <begin position="148"/>
        <end position="169"/>
    </location>
</feature>
<organism evidence="8 9">
    <name type="scientific">Photinus pyralis</name>
    <name type="common">Common eastern firefly</name>
    <name type="synonym">Lampyris pyralis</name>
    <dbReference type="NCBI Taxonomy" id="7054"/>
    <lineage>
        <taxon>Eukaryota</taxon>
        <taxon>Metazoa</taxon>
        <taxon>Ecdysozoa</taxon>
        <taxon>Arthropoda</taxon>
        <taxon>Hexapoda</taxon>
        <taxon>Insecta</taxon>
        <taxon>Pterygota</taxon>
        <taxon>Neoptera</taxon>
        <taxon>Endopterygota</taxon>
        <taxon>Coleoptera</taxon>
        <taxon>Polyphaga</taxon>
        <taxon>Elateriformia</taxon>
        <taxon>Elateroidea</taxon>
        <taxon>Lampyridae</taxon>
        <taxon>Lampyrinae</taxon>
        <taxon>Photinus</taxon>
    </lineage>
</organism>
<keyword evidence="4 6" id="KW-1133">Transmembrane helix</keyword>
<dbReference type="InterPro" id="IPR036259">
    <property type="entry name" value="MFS_trans_sf"/>
</dbReference>
<keyword evidence="2" id="KW-0813">Transport</keyword>
<evidence type="ECO:0000256" key="2">
    <source>
        <dbReference type="ARBA" id="ARBA00022448"/>
    </source>
</evidence>
<accession>A0A5N4AS97</accession>
<name>A0A5N4AS97_PHOPY</name>
<keyword evidence="5 6" id="KW-0472">Membrane</keyword>
<keyword evidence="9" id="KW-1185">Reference proteome</keyword>
<evidence type="ECO:0000256" key="1">
    <source>
        <dbReference type="ARBA" id="ARBA00004141"/>
    </source>
</evidence>
<reference evidence="8 9" key="1">
    <citation type="journal article" date="2018" name="Elife">
        <title>Firefly genomes illuminate parallel origins of bioluminescence in beetles.</title>
        <authorList>
            <person name="Fallon T.R."/>
            <person name="Lower S.E."/>
            <person name="Chang C.H."/>
            <person name="Bessho-Uehara M."/>
            <person name="Martin G.J."/>
            <person name="Bewick A.J."/>
            <person name="Behringer M."/>
            <person name="Debat H.J."/>
            <person name="Wong I."/>
            <person name="Day J.C."/>
            <person name="Suvorov A."/>
            <person name="Silva C.J."/>
            <person name="Stanger-Hall K.F."/>
            <person name="Hall D.W."/>
            <person name="Schmitz R.J."/>
            <person name="Nelson D.R."/>
            <person name="Lewis S.M."/>
            <person name="Shigenobu S."/>
            <person name="Bybee S.M."/>
            <person name="Larracuente A.M."/>
            <person name="Oba Y."/>
            <person name="Weng J.K."/>
        </authorList>
    </citation>
    <scope>NUCLEOTIDE SEQUENCE [LARGE SCALE GENOMIC DNA]</scope>
    <source>
        <strain evidence="8">1611_PpyrPB1</strain>
        <tissue evidence="8">Whole body</tissue>
    </source>
</reference>
<feature type="transmembrane region" description="Helical" evidence="6">
    <location>
        <begin position="189"/>
        <end position="208"/>
    </location>
</feature>
<protein>
    <recommendedName>
        <fullName evidence="7">Major facilitator superfamily (MFS) profile domain-containing protein</fullName>
    </recommendedName>
</protein>
<feature type="transmembrane region" description="Helical" evidence="6">
    <location>
        <begin position="343"/>
        <end position="361"/>
    </location>
</feature>
<dbReference type="GO" id="GO:0016020">
    <property type="term" value="C:membrane"/>
    <property type="evidence" value="ECO:0007669"/>
    <property type="project" value="UniProtKB-SubCell"/>
</dbReference>
<dbReference type="InParanoid" id="A0A5N4AS97"/>
<dbReference type="PROSITE" id="PS50850">
    <property type="entry name" value="MFS"/>
    <property type="match status" value="1"/>
</dbReference>
<gene>
    <name evidence="8" type="ORF">PPYR_05975</name>
</gene>
<dbReference type="Gene3D" id="1.20.1250.20">
    <property type="entry name" value="MFS general substrate transporter like domains"/>
    <property type="match status" value="1"/>
</dbReference>
<comment type="caution">
    <text evidence="8">The sequence shown here is derived from an EMBL/GenBank/DDBJ whole genome shotgun (WGS) entry which is preliminary data.</text>
</comment>
<feature type="transmembrane region" description="Helical" evidence="6">
    <location>
        <begin position="117"/>
        <end position="136"/>
    </location>
</feature>
<feature type="domain" description="Major facilitator superfamily (MFS) profile" evidence="7">
    <location>
        <begin position="23"/>
        <end position="480"/>
    </location>
</feature>
<feature type="transmembrane region" description="Helical" evidence="6">
    <location>
        <begin position="368"/>
        <end position="387"/>
    </location>
</feature>
<evidence type="ECO:0000256" key="3">
    <source>
        <dbReference type="ARBA" id="ARBA00022692"/>
    </source>
</evidence>
<evidence type="ECO:0000256" key="5">
    <source>
        <dbReference type="ARBA" id="ARBA00023136"/>
    </source>
</evidence>
<dbReference type="Pfam" id="PF07690">
    <property type="entry name" value="MFS_1"/>
    <property type="match status" value="2"/>
</dbReference>
<dbReference type="InterPro" id="IPR005829">
    <property type="entry name" value="Sugar_transporter_CS"/>
</dbReference>
<dbReference type="InterPro" id="IPR020846">
    <property type="entry name" value="MFS_dom"/>
</dbReference>
<feature type="transmembrane region" description="Helical" evidence="6">
    <location>
        <begin position="456"/>
        <end position="476"/>
    </location>
</feature>
<keyword evidence="3 6" id="KW-0812">Transmembrane</keyword>
<feature type="transmembrane region" description="Helical" evidence="6">
    <location>
        <begin position="89"/>
        <end position="111"/>
    </location>
</feature>
<dbReference type="AlphaFoldDB" id="A0A5N4AS97"/>